<comment type="caution">
    <text evidence="2">The sequence shown here is derived from an EMBL/GenBank/DDBJ whole genome shotgun (WGS) entry which is preliminary data.</text>
</comment>
<feature type="compositionally biased region" description="Acidic residues" evidence="1">
    <location>
        <begin position="51"/>
        <end position="61"/>
    </location>
</feature>
<evidence type="ECO:0000313" key="2">
    <source>
        <dbReference type="EMBL" id="MBO0454464.1"/>
    </source>
</evidence>
<dbReference type="RefSeq" id="WP_207110199.1">
    <property type="nucleotide sequence ID" value="NZ_JAFLVR010000061.1"/>
</dbReference>
<feature type="region of interest" description="Disordered" evidence="1">
    <location>
        <begin position="34"/>
        <end position="61"/>
    </location>
</feature>
<name>A0ABS3HLY2_9ENTE</name>
<accession>A0ABS3HLY2</accession>
<keyword evidence="3" id="KW-1185">Reference proteome</keyword>
<feature type="non-terminal residue" evidence="2">
    <location>
        <position position="61"/>
    </location>
</feature>
<reference evidence="2 3" key="1">
    <citation type="submission" date="2021-03" db="EMBL/GenBank/DDBJ databases">
        <title>Enterococcal diversity collection.</title>
        <authorList>
            <person name="Gilmore M.S."/>
            <person name="Schwartzman J."/>
            <person name="Van Tyne D."/>
            <person name="Martin M."/>
            <person name="Earl A.M."/>
            <person name="Manson A.L."/>
            <person name="Straub T."/>
            <person name="Salamzade R."/>
            <person name="Saavedra J."/>
            <person name="Lebreton F."/>
            <person name="Prichula J."/>
            <person name="Schaufler K."/>
            <person name="Gaca A."/>
            <person name="Sgardioli B."/>
            <person name="Wagenaar J."/>
            <person name="Strong T."/>
        </authorList>
    </citation>
    <scope>NUCLEOTIDE SEQUENCE [LARGE SCALE GENOMIC DNA]</scope>
    <source>
        <strain evidence="2 3">MJM16</strain>
    </source>
</reference>
<proteinExistence type="predicted"/>
<sequence>MAENKKKRKWLSTNALKEFINDITEEELKAEERYNETHRLHEPFELRAEEQSESVADEQEQ</sequence>
<feature type="compositionally biased region" description="Basic and acidic residues" evidence="1">
    <location>
        <begin position="34"/>
        <end position="50"/>
    </location>
</feature>
<evidence type="ECO:0000256" key="1">
    <source>
        <dbReference type="SAM" id="MobiDB-lite"/>
    </source>
</evidence>
<evidence type="ECO:0000313" key="3">
    <source>
        <dbReference type="Proteomes" id="UP000664495"/>
    </source>
</evidence>
<dbReference type="EMBL" id="JAFLVR010000061">
    <property type="protein sequence ID" value="MBO0454464.1"/>
    <property type="molecule type" value="Genomic_DNA"/>
</dbReference>
<organism evidence="2 3">
    <name type="scientific">Candidatus Enterococcus murrayae</name>
    <dbReference type="NCBI Taxonomy" id="2815321"/>
    <lineage>
        <taxon>Bacteria</taxon>
        <taxon>Bacillati</taxon>
        <taxon>Bacillota</taxon>
        <taxon>Bacilli</taxon>
        <taxon>Lactobacillales</taxon>
        <taxon>Enterococcaceae</taxon>
        <taxon>Enterococcus</taxon>
    </lineage>
</organism>
<dbReference type="Proteomes" id="UP000664495">
    <property type="component" value="Unassembled WGS sequence"/>
</dbReference>
<protein>
    <submittedName>
        <fullName evidence="2">Uncharacterized protein</fullName>
    </submittedName>
</protein>
<gene>
    <name evidence="2" type="ORF">JZO85_19575</name>
</gene>